<comment type="caution">
    <text evidence="2">The sequence shown here is derived from an EMBL/GenBank/DDBJ whole genome shotgun (WGS) entry which is preliminary data.</text>
</comment>
<name>A0A9Q0MB69_BLOTA</name>
<evidence type="ECO:0000313" key="3">
    <source>
        <dbReference type="Proteomes" id="UP001142055"/>
    </source>
</evidence>
<organism evidence="2 3">
    <name type="scientific">Blomia tropicalis</name>
    <name type="common">Mite</name>
    <dbReference type="NCBI Taxonomy" id="40697"/>
    <lineage>
        <taxon>Eukaryota</taxon>
        <taxon>Metazoa</taxon>
        <taxon>Ecdysozoa</taxon>
        <taxon>Arthropoda</taxon>
        <taxon>Chelicerata</taxon>
        <taxon>Arachnida</taxon>
        <taxon>Acari</taxon>
        <taxon>Acariformes</taxon>
        <taxon>Sarcoptiformes</taxon>
        <taxon>Astigmata</taxon>
        <taxon>Glycyphagoidea</taxon>
        <taxon>Echimyopodidae</taxon>
        <taxon>Blomia</taxon>
    </lineage>
</organism>
<gene>
    <name evidence="2" type="ORF">RDWZM_000964</name>
</gene>
<evidence type="ECO:0000256" key="1">
    <source>
        <dbReference type="SAM" id="Coils"/>
    </source>
</evidence>
<feature type="coiled-coil region" evidence="1">
    <location>
        <begin position="235"/>
        <end position="273"/>
    </location>
</feature>
<dbReference type="Proteomes" id="UP001142055">
    <property type="component" value="Chromosome 1"/>
</dbReference>
<keyword evidence="1" id="KW-0175">Coiled coil</keyword>
<dbReference type="EMBL" id="JAPWDV010000001">
    <property type="protein sequence ID" value="KAJ6222419.1"/>
    <property type="molecule type" value="Genomic_DNA"/>
</dbReference>
<evidence type="ECO:0000313" key="2">
    <source>
        <dbReference type="EMBL" id="KAJ6222419.1"/>
    </source>
</evidence>
<proteinExistence type="predicted"/>
<sequence length="324" mass="37673">MDTNGNVNNIVSYIAHIQKLFQEYEQLQLQHSRLRQQLNEQVFTINGSKLDSNHLGNDSSSSNNNKSIEELKIELEYEKANSKSMANEVAYLLNQNRAALKRYNDLLSIVKCGKDKQGSTKIDKLMKENSLYEDLLKFIQNFVDKPLSLDENKNSDDIISKIDSIKEVIKSNFTEQTNLKTENAIKIKSIAEFQQQIEVLSTENKRLLSENGELKLLIKQDQNVDVNQMELKLEIANINSKLSEQQEINEKLMQKYTRNRKVWENNESKLTEEIERLDNFIALLFDTLEKLPSELKLNPEFQYVLDIIKQSTDQKEINNQSHKD</sequence>
<protein>
    <submittedName>
        <fullName evidence="2">Uncharacterized protein</fullName>
    </submittedName>
</protein>
<dbReference type="AlphaFoldDB" id="A0A9Q0MB69"/>
<reference evidence="2" key="1">
    <citation type="submission" date="2022-12" db="EMBL/GenBank/DDBJ databases">
        <title>Genome assemblies of Blomia tropicalis.</title>
        <authorList>
            <person name="Cui Y."/>
        </authorList>
    </citation>
    <scope>NUCLEOTIDE SEQUENCE</scope>
    <source>
        <tissue evidence="2">Adult mites</tissue>
    </source>
</reference>
<keyword evidence="3" id="KW-1185">Reference proteome</keyword>
<accession>A0A9Q0MB69</accession>